<name>A0AC35G1I7_9BILA</name>
<evidence type="ECO:0000313" key="2">
    <source>
        <dbReference type="WBParaSite" id="PS1159_v2.g23094.t1"/>
    </source>
</evidence>
<dbReference type="Proteomes" id="UP000887580">
    <property type="component" value="Unplaced"/>
</dbReference>
<dbReference type="WBParaSite" id="PS1159_v2.g23094.t1">
    <property type="protein sequence ID" value="PS1159_v2.g23094.t1"/>
    <property type="gene ID" value="PS1159_v2.g23094"/>
</dbReference>
<reference evidence="2" key="1">
    <citation type="submission" date="2022-11" db="UniProtKB">
        <authorList>
            <consortium name="WormBaseParasite"/>
        </authorList>
    </citation>
    <scope>IDENTIFICATION</scope>
</reference>
<protein>
    <submittedName>
        <fullName evidence="2">WH2 domain-containing protein</fullName>
    </submittedName>
</protein>
<organism evidence="1 2">
    <name type="scientific">Panagrolaimus sp. PS1159</name>
    <dbReference type="NCBI Taxonomy" id="55785"/>
    <lineage>
        <taxon>Eukaryota</taxon>
        <taxon>Metazoa</taxon>
        <taxon>Ecdysozoa</taxon>
        <taxon>Nematoda</taxon>
        <taxon>Chromadorea</taxon>
        <taxon>Rhabditida</taxon>
        <taxon>Tylenchina</taxon>
        <taxon>Panagrolaimomorpha</taxon>
        <taxon>Panagrolaimoidea</taxon>
        <taxon>Panagrolaimidae</taxon>
        <taxon>Panagrolaimus</taxon>
    </lineage>
</organism>
<proteinExistence type="predicted"/>
<evidence type="ECO:0000313" key="1">
    <source>
        <dbReference type="Proteomes" id="UP000887580"/>
    </source>
</evidence>
<sequence length="595" mass="66238">MDMQTNNIHTLTASSPKQTKLKQKKEEDFEIPPAIPQSAPPDPIAVATALSFTSTKQSTASSVKRLSNFGLSPAKVPPIPVSQFEDLTDSSSDSGNSTNIIMPVYTNVDLKHQLHIEHKKLLSLYEEWEMLRRPQYSSPNDGLTFANIMTKQEAVLRQHAIVTSLYNQLLAPVVSNNSSPASTLRLKPAPPRHIINPTNSNPPTLSRGYTPSLYKSLSTYDVMNGENNNIKKEPERNYQPAGNYSPRISQTKRYSAGDVLNPIRPRLGSTETSENSNNHRYDERKKYVVEQKSVVRNVPIMTSLPKLMNTNIIINTEPKRNVPQSRNNNFTSYSPPVAKRELTPVNEKPIKKMEVKKENIEIKKQPPQTLSNNIKPKNSSPLIEKKVMKYPSPPNYSPKLNNHQQQHYYANSPPTTKKQVVANGFHHPNHSTPHRQISLPEVIQKQAAKPPTPIQTKKVIATPKSSPTKTQPQTNNDVHGDLLTSISAFPNITLRSVPKPVEKSFNLGRVLENGERPSSYYREQEEELPTKSFNGTGPPAPPPPPPPPLSGATLKKSNAKQAPKKNSDADALRGDMLAEIRKAGGIQFLRSISTK</sequence>
<accession>A0AC35G1I7</accession>